<feature type="region of interest" description="Disordered" evidence="1">
    <location>
        <begin position="28"/>
        <end position="52"/>
    </location>
</feature>
<dbReference type="GO" id="GO:0004180">
    <property type="term" value="F:carboxypeptidase activity"/>
    <property type="evidence" value="ECO:0007669"/>
    <property type="project" value="UniProtKB-KW"/>
</dbReference>
<dbReference type="KEGG" id="bbae:FRD01_02615"/>
<accession>A0A5B8XMF2</accession>
<keyword evidence="3" id="KW-0121">Carboxypeptidase</keyword>
<evidence type="ECO:0000256" key="2">
    <source>
        <dbReference type="SAM" id="SignalP"/>
    </source>
</evidence>
<dbReference type="AlphaFoldDB" id="A0A5B8XMF2"/>
<keyword evidence="3" id="KW-0378">Hydrolase</keyword>
<evidence type="ECO:0000256" key="1">
    <source>
        <dbReference type="SAM" id="MobiDB-lite"/>
    </source>
</evidence>
<feature type="chain" id="PRO_5022924321" evidence="2">
    <location>
        <begin position="22"/>
        <end position="678"/>
    </location>
</feature>
<evidence type="ECO:0000313" key="4">
    <source>
        <dbReference type="Proteomes" id="UP000321595"/>
    </source>
</evidence>
<keyword evidence="3" id="KW-0645">Protease</keyword>
<dbReference type="Proteomes" id="UP000321595">
    <property type="component" value="Chromosome"/>
</dbReference>
<protein>
    <submittedName>
        <fullName evidence="3">Carboxypeptidase regulatory-like domain-containing protein</fullName>
    </submittedName>
</protein>
<feature type="compositionally biased region" description="Basic and acidic residues" evidence="1">
    <location>
        <begin position="33"/>
        <end position="43"/>
    </location>
</feature>
<proteinExistence type="predicted"/>
<dbReference type="EMBL" id="CP042467">
    <property type="protein sequence ID" value="QED26168.1"/>
    <property type="molecule type" value="Genomic_DNA"/>
</dbReference>
<dbReference type="OrthoDB" id="5491798at2"/>
<organism evidence="3 4">
    <name type="scientific">Microvenator marinus</name>
    <dbReference type="NCBI Taxonomy" id="2600177"/>
    <lineage>
        <taxon>Bacteria</taxon>
        <taxon>Deltaproteobacteria</taxon>
        <taxon>Bradymonadales</taxon>
        <taxon>Microvenatoraceae</taxon>
        <taxon>Microvenator</taxon>
    </lineage>
</organism>
<evidence type="ECO:0000313" key="3">
    <source>
        <dbReference type="EMBL" id="QED26168.1"/>
    </source>
</evidence>
<gene>
    <name evidence="3" type="ORF">FRD01_02615</name>
</gene>
<dbReference type="RefSeq" id="WP_146957378.1">
    <property type="nucleotide sequence ID" value="NZ_CP042467.1"/>
</dbReference>
<dbReference type="InterPro" id="IPR008969">
    <property type="entry name" value="CarboxyPept-like_regulatory"/>
</dbReference>
<feature type="signal peptide" evidence="2">
    <location>
        <begin position="1"/>
        <end position="21"/>
    </location>
</feature>
<dbReference type="SUPFAM" id="SSF49464">
    <property type="entry name" value="Carboxypeptidase regulatory domain-like"/>
    <property type="match status" value="1"/>
</dbReference>
<name>A0A5B8XMF2_9DELT</name>
<keyword evidence="2" id="KW-0732">Signal</keyword>
<reference evidence="3 4" key="1">
    <citation type="submission" date="2019-08" db="EMBL/GenBank/DDBJ databases">
        <authorList>
            <person name="Liang Q."/>
        </authorList>
    </citation>
    <scope>NUCLEOTIDE SEQUENCE [LARGE SCALE GENOMIC DNA]</scope>
    <source>
        <strain evidence="3 4">V1718</strain>
    </source>
</reference>
<keyword evidence="4" id="KW-1185">Reference proteome</keyword>
<sequence length="678" mass="73377">MKKALVIVAMICVGLAVLWFASDDAEEAPPVESTHEEKPDKVEVSVAEPEPSPTLVSTRDGRIIEVRGAEGSVSLWLGGPGVDADFQAESPNGLFPLPLTYEDEEIPTLEVRASAGDRCFWGALEADAKTLEVVAGSPLSLLVRNEFGQRLEAQVRIGLEFVGFVFLKGETSTDGLTVRCLPEGEYALSVTAPGYLASHLEIFHSAEVRSVEVVLKEGSSIEGEVLAETGEPIEGAVVLVDSCTDGVCAPHELVETGADGRFISDHLPSPEARLVARHPDFEARRATGRGNVSLVLKRGTPRTFVALGSSEEPVEGARVVWESDFDSGGGVTNSAGEWRDNTAPASARARAIMGRFESPWTSVSGSRVELDLSAASGGNELVRVESENRVHDVVFSQGDTLCAHDVLKPGDFRVYCPAGPTNADLKMAAGLARVQFELGRDASISPPPPKEHVFGIRSAEKPSLQIEFEGRTTQIEVMKDGENWLARASLWNDVEAPKWRASAPGLGEEEGRATGESTSVELSRQFTRQVFVLDSTGSPINGAFIGIRSPEAQMDWAKSSGDLPFQRRMAEGETLALYLVDARRGEAIFELSEGADDRVELRADVLSSPPKGYLSRAEIDAIGFRLVRDGRGWRIDEVPPDSGIKRGDWWIAAWRRGNSVLVVTWNGGKYKEHVIRPQ</sequence>